<dbReference type="InterPro" id="IPR006212">
    <property type="entry name" value="Furin_repeat"/>
</dbReference>
<keyword evidence="2" id="KW-0732">Signal</keyword>
<dbReference type="PANTHER" id="PTHR15332">
    <property type="entry name" value="PROPROTEIN CONVERTASE SUBTILISIN_KEXIN TYPE 5-LIKE"/>
    <property type="match status" value="1"/>
</dbReference>
<name>Q23WS3_TETTS</name>
<dbReference type="SMART" id="SM00261">
    <property type="entry name" value="FU"/>
    <property type="match status" value="10"/>
</dbReference>
<feature type="transmembrane region" description="Helical" evidence="1">
    <location>
        <begin position="1082"/>
        <end position="1102"/>
    </location>
</feature>
<keyword evidence="1" id="KW-1133">Transmembrane helix</keyword>
<feature type="domain" description="EGF-like" evidence="3">
    <location>
        <begin position="817"/>
        <end position="849"/>
    </location>
</feature>
<accession>Q23WS3</accession>
<dbReference type="KEGG" id="tet:TTHERM_00777320"/>
<dbReference type="InterPro" id="IPR009030">
    <property type="entry name" value="Growth_fac_rcpt_cys_sf"/>
</dbReference>
<organism evidence="4 5">
    <name type="scientific">Tetrahymena thermophila (strain SB210)</name>
    <dbReference type="NCBI Taxonomy" id="312017"/>
    <lineage>
        <taxon>Eukaryota</taxon>
        <taxon>Sar</taxon>
        <taxon>Alveolata</taxon>
        <taxon>Ciliophora</taxon>
        <taxon>Intramacronucleata</taxon>
        <taxon>Oligohymenophorea</taxon>
        <taxon>Hymenostomatida</taxon>
        <taxon>Tetrahymenina</taxon>
        <taxon>Tetrahymenidae</taxon>
        <taxon>Tetrahymena</taxon>
    </lineage>
</organism>
<feature type="domain" description="EGF-like" evidence="3">
    <location>
        <begin position="475"/>
        <end position="507"/>
    </location>
</feature>
<dbReference type="SUPFAM" id="SSF57184">
    <property type="entry name" value="Growth factor receptor domain"/>
    <property type="match status" value="4"/>
</dbReference>
<dbReference type="InterPro" id="IPR000742">
    <property type="entry name" value="EGF"/>
</dbReference>
<feature type="transmembrane region" description="Helical" evidence="1">
    <location>
        <begin position="1026"/>
        <end position="1044"/>
    </location>
</feature>
<dbReference type="PANTHER" id="PTHR15332:SF175">
    <property type="entry name" value="PROPROTEIN CONVERTASE SUBTILISIN_KEXIN TYPE 5-LIKE"/>
    <property type="match status" value="1"/>
</dbReference>
<feature type="signal peptide" evidence="2">
    <location>
        <begin position="1"/>
        <end position="23"/>
    </location>
</feature>
<feature type="domain" description="EGF-like" evidence="3">
    <location>
        <begin position="523"/>
        <end position="555"/>
    </location>
</feature>
<evidence type="ECO:0000313" key="5">
    <source>
        <dbReference type="Proteomes" id="UP000009168"/>
    </source>
</evidence>
<feature type="transmembrane region" description="Helical" evidence="1">
    <location>
        <begin position="1051"/>
        <end position="1070"/>
    </location>
</feature>
<evidence type="ECO:0000313" key="4">
    <source>
        <dbReference type="EMBL" id="EAS01022.2"/>
    </source>
</evidence>
<feature type="transmembrane region" description="Helical" evidence="1">
    <location>
        <begin position="1167"/>
        <end position="1186"/>
    </location>
</feature>
<sequence>MNSFFNVFFIFAAFSYIFECQDAIPYQVSSNVYQIEETSAIIYKSFTENKWRYSLYDQNGAITATYVIDGLQDLAQSYYFIEQNNQLYIYTQNTPQYQLIDLSKLTSGQSGYLTTSVLANSNIPCSTGGMIRRYGTYYFLICLTPPFYLQEASLSALQSTTRQYTYQNYIQSQVYLMFDQSLLVYKNNLFTNLSNVSNAGYILVDQQFDVFLQDLKLCKGVLDIGSKTFSCTNVQDLKAQNQQDVLISKVFLSNGVNLIFGRDQVAKRFNVYDVATMNPVTRYGSSITNLGVQLEFVQYGYIFYTGKNCQYTALYNPTTQQVQISEAFTNLPNNYMLVNPPFYNFNFQQGSTIFLSQGTNKFLYNINQIYQMCSNTQFIQLNSQCGSNCPSTAITDTKTNKCYCDQNAINLDNSCQCSKNYYLINQNQCKICTPYCQNCISQNQCQSCQSGFTLQMDGTCKCNDGTYLNNNVCQPCDGSCLTCNDSSKTSCLSCPPNNYLNPDNSCDSCNKNKYFIQGTKCVPCDSSCLTCNGNLNINCLTCPSGQYLFQDGTCNVCNVNSGFYINNDKCLKCDSSCLTCSDSTSTGCLTCPVNKYLFQNYSCDTCQVNAGYFISSNKCLPCDSTCLTCNGSLNNNCLTCSSGVYLHQDNTCGNCDIQNSYTIQGNQCLKCNSNCQTCSGPQPENCLTCVLGMFQFTDGTCSVCNLNNGYYINNNKCLKCDSSCQTCSSSSSTSCLTCPQNTYLYQNNSCNICQVNAGYFISGKQCLPCNSTCLTCSGPLKNNCLSCPQGQYLHQDNSCGSCNVQNGYFIKGNQCLKCDPSCQTCSGTLATNCLSCNSGKYLFSNNSCNLCDTNKSYFIQGINCLACNPICKTCSGGSKNQCLSCFDGYSLFSNTCQEQYLQYNSGIFTQSKINEAKDQIQASSEASLAGTTILSSIQNIISQTSFGILTNSLVCQKLSFLLLIDVPIPAQIYLPLKAMKDQFPSNQFKMLNFFQPLISNNQNQYQDSRYEIVGLSFNILQTCGQSTIIFGICIFVFGTFYILIKYIKSFLIQFFQLISTMFVLGVNQQLKQFFFDIQGSLPIGLQINLVTIYIVVIIIIFYEQIKFLNKTKSSNKQYDFIQLNKEKILNGAVYGNKIRRNFMIIYLFFESFLIPTLYIQFSFTWKITSTISIALQFLEFAIILFYMPFESKLSNGYFITNGFLWLCLYCQYLAINILCQKPDLNNYSKNIDILSYSALITIQIIILQQSAYIILAILVQLYEFIQQKRLKRMNSLNSDKINKNNLSNFTEQNEFSSIKLNNKSLIKQRLNLTYYEREMVQQKQFNSLVSSQIWVRLQPRHKETKNSFL</sequence>
<dbReference type="Proteomes" id="UP000009168">
    <property type="component" value="Unassembled WGS sequence"/>
</dbReference>
<evidence type="ECO:0000256" key="2">
    <source>
        <dbReference type="SAM" id="SignalP"/>
    </source>
</evidence>
<dbReference type="InParanoid" id="Q23WS3"/>
<feature type="domain" description="EGF-like" evidence="3">
    <location>
        <begin position="866"/>
        <end position="897"/>
    </location>
</feature>
<dbReference type="CDD" id="cd00064">
    <property type="entry name" value="FU"/>
    <property type="match status" value="8"/>
</dbReference>
<keyword evidence="1 4" id="KW-0812">Transmembrane</keyword>
<dbReference type="HOGENOM" id="CLU_275035_0_0_1"/>
<feature type="domain" description="EGF-like" evidence="3">
    <location>
        <begin position="719"/>
        <end position="754"/>
    </location>
</feature>
<feature type="domain" description="EGF-like" evidence="3">
    <location>
        <begin position="677"/>
        <end position="718"/>
    </location>
</feature>
<feature type="domain" description="EGF-like" evidence="3">
    <location>
        <begin position="431"/>
        <end position="461"/>
    </location>
</feature>
<proteinExistence type="predicted"/>
<dbReference type="Gene3D" id="2.10.220.10">
    <property type="entry name" value="Hormone Receptor, Insulin-like Growth Factor Receptor 1, Chain A, domain 2"/>
    <property type="match status" value="5"/>
</dbReference>
<evidence type="ECO:0000256" key="1">
    <source>
        <dbReference type="SAM" id="Phobius"/>
    </source>
</evidence>
<feature type="domain" description="EGF-like" evidence="3">
    <location>
        <begin position="768"/>
        <end position="800"/>
    </location>
</feature>
<keyword evidence="1" id="KW-0472">Membrane</keyword>
<dbReference type="SMART" id="SM00181">
    <property type="entry name" value="EGF"/>
    <property type="match status" value="9"/>
</dbReference>
<feature type="transmembrane region" description="Helical" evidence="1">
    <location>
        <begin position="1238"/>
        <end position="1262"/>
    </location>
</feature>
<protein>
    <submittedName>
        <fullName evidence="4">Transmembrane protein, putative</fullName>
    </submittedName>
</protein>
<feature type="transmembrane region" description="Helical" evidence="1">
    <location>
        <begin position="1143"/>
        <end position="1161"/>
    </location>
</feature>
<feature type="domain" description="EGF-like" evidence="3">
    <location>
        <begin position="621"/>
        <end position="653"/>
    </location>
</feature>
<dbReference type="OrthoDB" id="300641at2759"/>
<gene>
    <name evidence="4" type="ORF">TTHERM_00777320</name>
</gene>
<dbReference type="GeneID" id="7841345"/>
<feature type="transmembrane region" description="Helical" evidence="1">
    <location>
        <begin position="1198"/>
        <end position="1218"/>
    </location>
</feature>
<keyword evidence="5" id="KW-1185">Reference proteome</keyword>
<evidence type="ECO:0000259" key="3">
    <source>
        <dbReference type="SMART" id="SM00181"/>
    </source>
</evidence>
<feature type="chain" id="PRO_5004201905" evidence="2">
    <location>
        <begin position="24"/>
        <end position="1349"/>
    </location>
</feature>
<dbReference type="RefSeq" id="XP_001021267.2">
    <property type="nucleotide sequence ID" value="XM_001021267.2"/>
</dbReference>
<dbReference type="EMBL" id="GG662606">
    <property type="protein sequence ID" value="EAS01022.2"/>
    <property type="molecule type" value="Genomic_DNA"/>
</dbReference>
<reference evidence="5" key="1">
    <citation type="journal article" date="2006" name="PLoS Biol.">
        <title>Macronuclear genome sequence of the ciliate Tetrahymena thermophila, a model eukaryote.</title>
        <authorList>
            <person name="Eisen J.A."/>
            <person name="Coyne R.S."/>
            <person name="Wu M."/>
            <person name="Wu D."/>
            <person name="Thiagarajan M."/>
            <person name="Wortman J.R."/>
            <person name="Badger J.H."/>
            <person name="Ren Q."/>
            <person name="Amedeo P."/>
            <person name="Jones K.M."/>
            <person name="Tallon L.J."/>
            <person name="Delcher A.L."/>
            <person name="Salzberg S.L."/>
            <person name="Silva J.C."/>
            <person name="Haas B.J."/>
            <person name="Majoros W.H."/>
            <person name="Farzad M."/>
            <person name="Carlton J.M."/>
            <person name="Smith R.K. Jr."/>
            <person name="Garg J."/>
            <person name="Pearlman R.E."/>
            <person name="Karrer K.M."/>
            <person name="Sun L."/>
            <person name="Manning G."/>
            <person name="Elde N.C."/>
            <person name="Turkewitz A.P."/>
            <person name="Asai D.J."/>
            <person name="Wilkes D.E."/>
            <person name="Wang Y."/>
            <person name="Cai H."/>
            <person name="Collins K."/>
            <person name="Stewart B.A."/>
            <person name="Lee S.R."/>
            <person name="Wilamowska K."/>
            <person name="Weinberg Z."/>
            <person name="Ruzzo W.L."/>
            <person name="Wloga D."/>
            <person name="Gaertig J."/>
            <person name="Frankel J."/>
            <person name="Tsao C.-C."/>
            <person name="Gorovsky M.A."/>
            <person name="Keeling P.J."/>
            <person name="Waller R.F."/>
            <person name="Patron N.J."/>
            <person name="Cherry J.M."/>
            <person name="Stover N.A."/>
            <person name="Krieger C.J."/>
            <person name="del Toro C."/>
            <person name="Ryder H.F."/>
            <person name="Williamson S.C."/>
            <person name="Barbeau R.A."/>
            <person name="Hamilton E.P."/>
            <person name="Orias E."/>
        </authorList>
    </citation>
    <scope>NUCLEOTIDE SEQUENCE [LARGE SCALE GENOMIC DNA]</scope>
    <source>
        <strain evidence="5">SB210</strain>
    </source>
</reference>